<dbReference type="PROSITE" id="PS51257">
    <property type="entry name" value="PROKAR_LIPOPROTEIN"/>
    <property type="match status" value="1"/>
</dbReference>
<feature type="signal peptide" evidence="2">
    <location>
        <begin position="1"/>
        <end position="23"/>
    </location>
</feature>
<evidence type="ECO:0000256" key="1">
    <source>
        <dbReference type="SAM" id="MobiDB-lite"/>
    </source>
</evidence>
<evidence type="ECO:0000313" key="3">
    <source>
        <dbReference type="EMBL" id="AZP04303.1"/>
    </source>
</evidence>
<evidence type="ECO:0008006" key="5">
    <source>
        <dbReference type="Google" id="ProtNLM"/>
    </source>
</evidence>
<protein>
    <recommendedName>
        <fullName evidence="5">DUF4767 domain-containing protein</fullName>
    </recommendedName>
</protein>
<sequence length="292" mass="33023">MKKHFLFLTVSAAMLTACSPSQSDNDSSSSVSSSSASSSVSEESSQSSQSSETSSVEESVSSESIEEESSSEDLTWSSMDEAIDFYENTLIAEKGEELAGIELNGEFYERDMWELVQNEGDTIVLFKPNLGRGDGGQNIEFVKGEEYTTLTYFEPNTPYPEEPLSKHVVRNIDYVTIDTENISSRTWDSLDEAIDFYENTYKNTDNELSKNIDWENYDRSAWELENSEGNRIVLHWTKTGGIDGTYIKLIKRNEEYTELYKYENNTSYPDSPAVQYIIQNDNFTVISTVEIG</sequence>
<accession>A0A3S9HAV1</accession>
<keyword evidence="2" id="KW-0732">Signal</keyword>
<dbReference type="RefSeq" id="WP_126109583.1">
    <property type="nucleotide sequence ID" value="NZ_CP034465.1"/>
</dbReference>
<dbReference type="AlphaFoldDB" id="A0A3S9HAV1"/>
<gene>
    <name evidence="3" type="ORF">EJN90_06420</name>
</gene>
<evidence type="ECO:0000313" key="4">
    <source>
        <dbReference type="Proteomes" id="UP000273326"/>
    </source>
</evidence>
<dbReference type="Proteomes" id="UP000273326">
    <property type="component" value="Chromosome"/>
</dbReference>
<name>A0A3S9HAV1_9LACT</name>
<feature type="chain" id="PRO_5019544774" description="DUF4767 domain-containing protein" evidence="2">
    <location>
        <begin position="24"/>
        <end position="292"/>
    </location>
</feature>
<feature type="region of interest" description="Disordered" evidence="1">
    <location>
        <begin position="18"/>
        <end position="76"/>
    </location>
</feature>
<feature type="compositionally biased region" description="Low complexity" evidence="1">
    <location>
        <begin position="19"/>
        <end position="63"/>
    </location>
</feature>
<reference evidence="4" key="1">
    <citation type="submission" date="2018-12" db="EMBL/GenBank/DDBJ databases">
        <title>Complete genome sequencing of Jeotgalibaca sp. H21T32.</title>
        <authorList>
            <person name="Bae J.-W."/>
            <person name="Lee S.-Y."/>
        </authorList>
    </citation>
    <scope>NUCLEOTIDE SEQUENCE [LARGE SCALE GENOMIC DNA]</scope>
    <source>
        <strain evidence="4">H21T32</strain>
    </source>
</reference>
<dbReference type="OrthoDB" id="2170047at2"/>
<keyword evidence="4" id="KW-1185">Reference proteome</keyword>
<organism evidence="3 4">
    <name type="scientific">Jeotgalibaca ciconiae</name>
    <dbReference type="NCBI Taxonomy" id="2496265"/>
    <lineage>
        <taxon>Bacteria</taxon>
        <taxon>Bacillati</taxon>
        <taxon>Bacillota</taxon>
        <taxon>Bacilli</taxon>
        <taxon>Lactobacillales</taxon>
        <taxon>Carnobacteriaceae</taxon>
        <taxon>Jeotgalibaca</taxon>
    </lineage>
</organism>
<proteinExistence type="predicted"/>
<evidence type="ECO:0000256" key="2">
    <source>
        <dbReference type="SAM" id="SignalP"/>
    </source>
</evidence>
<dbReference type="EMBL" id="CP034465">
    <property type="protein sequence ID" value="AZP04303.1"/>
    <property type="molecule type" value="Genomic_DNA"/>
</dbReference>
<dbReference type="KEGG" id="jeh:EJN90_06420"/>